<dbReference type="GO" id="GO:0004526">
    <property type="term" value="F:ribonuclease P activity"/>
    <property type="evidence" value="ECO:0007669"/>
    <property type="project" value="UniProtKB-UniRule"/>
</dbReference>
<feature type="binding site" evidence="8">
    <location>
        <position position="69"/>
    </location>
    <ligand>
        <name>Zn(2+)</name>
        <dbReference type="ChEBI" id="CHEBI:29105"/>
    </ligand>
</feature>
<keyword evidence="6 8" id="KW-0378">Hydrolase</keyword>
<dbReference type="GO" id="GO:0001682">
    <property type="term" value="P:tRNA 5'-leader removal"/>
    <property type="evidence" value="ECO:0007669"/>
    <property type="project" value="UniProtKB-UniRule"/>
</dbReference>
<keyword evidence="5 8" id="KW-0255">Endonuclease</keyword>
<dbReference type="KEGG" id="clg:Calag_1451"/>
<evidence type="ECO:0000256" key="5">
    <source>
        <dbReference type="ARBA" id="ARBA00022759"/>
    </source>
</evidence>
<keyword evidence="3 8" id="KW-0540">Nuclease</keyword>
<name>L0ABB8_CALLD</name>
<dbReference type="OrthoDB" id="10058at2157"/>
<dbReference type="GeneID" id="32187488"/>
<protein>
    <recommendedName>
        <fullName evidence="8">Ribonuclease P protein component 4</fullName>
        <shortName evidence="8">RNase P component 4</shortName>
        <ecNumber evidence="8">3.1.26.5</ecNumber>
    </recommendedName>
    <alternativeName>
        <fullName evidence="8">Rpp21</fullName>
    </alternativeName>
</protein>
<dbReference type="eggNOG" id="arCOG04345">
    <property type="taxonomic scope" value="Archaea"/>
</dbReference>
<evidence type="ECO:0000256" key="2">
    <source>
        <dbReference type="ARBA" id="ARBA00022694"/>
    </source>
</evidence>
<comment type="similarity">
    <text evidence="8">Belongs to the eukaryotic/archaeal RNase P protein component 4 family.</text>
</comment>
<proteinExistence type="inferred from homology"/>
<evidence type="ECO:0000256" key="6">
    <source>
        <dbReference type="ARBA" id="ARBA00022801"/>
    </source>
</evidence>
<dbReference type="InterPro" id="IPR016432">
    <property type="entry name" value="RNP4"/>
</dbReference>
<feature type="binding site" evidence="8">
    <location>
        <position position="99"/>
    </location>
    <ligand>
        <name>Zn(2+)</name>
        <dbReference type="ChEBI" id="CHEBI:29105"/>
    </ligand>
</feature>
<evidence type="ECO:0000313" key="9">
    <source>
        <dbReference type="EMBL" id="AFZ71156.1"/>
    </source>
</evidence>
<comment type="cofactor">
    <cofactor evidence="8">
        <name>Zn(2+)</name>
        <dbReference type="ChEBI" id="CHEBI:29105"/>
    </cofactor>
    <text evidence="8">Binds 1 zinc ion per subunit.</text>
</comment>
<dbReference type="EC" id="3.1.26.5" evidence="8"/>
<dbReference type="GO" id="GO:0008270">
    <property type="term" value="F:zinc ion binding"/>
    <property type="evidence" value="ECO:0007669"/>
    <property type="project" value="UniProtKB-UniRule"/>
</dbReference>
<dbReference type="GO" id="GO:0030677">
    <property type="term" value="C:ribonuclease P complex"/>
    <property type="evidence" value="ECO:0007669"/>
    <property type="project" value="UniProtKB-UniRule"/>
</dbReference>
<dbReference type="InterPro" id="IPR007175">
    <property type="entry name" value="Rpr2/Snm1/Rpp21"/>
</dbReference>
<keyword evidence="4 8" id="KW-0479">Metal-binding</keyword>
<organism evidence="9 10">
    <name type="scientific">Caldisphaera lagunensis (strain DSM 15908 / JCM 11604 / ANMR 0165 / IC-154)</name>
    <dbReference type="NCBI Taxonomy" id="1056495"/>
    <lineage>
        <taxon>Archaea</taxon>
        <taxon>Thermoproteota</taxon>
        <taxon>Thermoprotei</taxon>
        <taxon>Acidilobales</taxon>
        <taxon>Caldisphaeraceae</taxon>
        <taxon>Caldisphaera</taxon>
    </lineage>
</organism>
<dbReference type="PANTHER" id="PTHR14742">
    <property type="entry name" value="RIBONUCLEASE P SUBUNIT P21"/>
    <property type="match status" value="1"/>
</dbReference>
<comment type="catalytic activity">
    <reaction evidence="8">
        <text>Endonucleolytic cleavage of RNA, removing 5'-extranucleotides from tRNA precursor.</text>
        <dbReference type="EC" id="3.1.26.5"/>
    </reaction>
</comment>
<accession>L0ABB8</accession>
<dbReference type="EMBL" id="CP003378">
    <property type="protein sequence ID" value="AFZ71156.1"/>
    <property type="molecule type" value="Genomic_DNA"/>
</dbReference>
<dbReference type="Gene3D" id="6.20.50.20">
    <property type="match status" value="1"/>
</dbReference>
<evidence type="ECO:0000256" key="1">
    <source>
        <dbReference type="ARBA" id="ARBA00022490"/>
    </source>
</evidence>
<comment type="function">
    <text evidence="8">Part of ribonuclease P, a protein complex that generates mature tRNA molecules by cleaving their 5'-ends.</text>
</comment>
<dbReference type="HOGENOM" id="CLU_079140_3_1_2"/>
<gene>
    <name evidence="8" type="primary">rnp4</name>
    <name evidence="9" type="ordered locus">Calag_1451</name>
</gene>
<dbReference type="InParanoid" id="L0ABB8"/>
<keyword evidence="2 8" id="KW-0819">tRNA processing</keyword>
<feature type="binding site" evidence="8">
    <location>
        <position position="72"/>
    </location>
    <ligand>
        <name>Zn(2+)</name>
        <dbReference type="ChEBI" id="CHEBI:29105"/>
    </ligand>
</feature>
<dbReference type="STRING" id="1056495.Calag_1451"/>
<feature type="binding site" evidence="8">
    <location>
        <position position="102"/>
    </location>
    <ligand>
        <name>Zn(2+)</name>
        <dbReference type="ChEBI" id="CHEBI:29105"/>
    </ligand>
</feature>
<evidence type="ECO:0000256" key="8">
    <source>
        <dbReference type="HAMAP-Rule" id="MF_00757"/>
    </source>
</evidence>
<dbReference type="AlphaFoldDB" id="L0ABB8"/>
<dbReference type="Proteomes" id="UP000010469">
    <property type="component" value="Chromosome"/>
</dbReference>
<dbReference type="GO" id="GO:0005737">
    <property type="term" value="C:cytoplasm"/>
    <property type="evidence" value="ECO:0007669"/>
    <property type="project" value="UniProtKB-SubCell"/>
</dbReference>
<sequence>MKRNKLKKRSKEAKLEDLVIERIEILSNISRIETIHGNYDYSRKLNELIFRLSLKNKVKIPVNIKRSICKNCHVTLIPGVTSTIRVKSQGKFHYLTIKCKECGYIKRIPFHKDNKRY</sequence>
<keyword evidence="1 8" id="KW-0963">Cytoplasm</keyword>
<evidence type="ECO:0000256" key="3">
    <source>
        <dbReference type="ARBA" id="ARBA00022722"/>
    </source>
</evidence>
<reference evidence="10" key="1">
    <citation type="submission" date="2012-03" db="EMBL/GenBank/DDBJ databases">
        <title>Complete genome of Caldisphaera lagunensis DSM 15908.</title>
        <authorList>
            <person name="Lucas S."/>
            <person name="Copeland A."/>
            <person name="Lapidus A."/>
            <person name="Glavina del Rio T."/>
            <person name="Dalin E."/>
            <person name="Tice H."/>
            <person name="Bruce D."/>
            <person name="Goodwin L."/>
            <person name="Pitluck S."/>
            <person name="Peters L."/>
            <person name="Mikhailova N."/>
            <person name="Teshima H."/>
            <person name="Kyrpides N."/>
            <person name="Mavromatis K."/>
            <person name="Ivanova N."/>
            <person name="Brettin T."/>
            <person name="Detter J.C."/>
            <person name="Han C."/>
            <person name="Larimer F."/>
            <person name="Land M."/>
            <person name="Hauser L."/>
            <person name="Markowitz V."/>
            <person name="Cheng J.-F."/>
            <person name="Hugenholtz P."/>
            <person name="Woyke T."/>
            <person name="Wu D."/>
            <person name="Spring S."/>
            <person name="Schroeder M."/>
            <person name="Brambilla E."/>
            <person name="Klenk H.-P."/>
            <person name="Eisen J.A."/>
        </authorList>
    </citation>
    <scope>NUCLEOTIDE SEQUENCE [LARGE SCALE GENOMIC DNA]</scope>
    <source>
        <strain evidence="10">DSM 15908 / JCM 11604 / IC-154</strain>
    </source>
</reference>
<dbReference type="RefSeq" id="WP_015233053.1">
    <property type="nucleotide sequence ID" value="NC_019791.1"/>
</dbReference>
<dbReference type="PANTHER" id="PTHR14742:SF0">
    <property type="entry name" value="RIBONUCLEASE P PROTEIN SUBUNIT P21"/>
    <property type="match status" value="1"/>
</dbReference>
<dbReference type="PIRSF" id="PIRSF004878">
    <property type="entry name" value="RNase_P_4"/>
    <property type="match status" value="1"/>
</dbReference>
<dbReference type="Gene3D" id="1.20.5.420">
    <property type="entry name" value="Immunoglobulin FC, subunit C"/>
    <property type="match status" value="1"/>
</dbReference>
<keyword evidence="10" id="KW-1185">Reference proteome</keyword>
<comment type="subcellular location">
    <subcellularLocation>
        <location evidence="8">Cytoplasm</location>
    </subcellularLocation>
</comment>
<evidence type="ECO:0000313" key="10">
    <source>
        <dbReference type="Proteomes" id="UP000010469"/>
    </source>
</evidence>
<comment type="subunit">
    <text evidence="8">Consists of a catalytic RNA component and at least 4-5 protein subunits.</text>
</comment>
<dbReference type="HAMAP" id="MF_00757">
    <property type="entry name" value="RNase_P_4"/>
    <property type="match status" value="1"/>
</dbReference>
<evidence type="ECO:0000256" key="7">
    <source>
        <dbReference type="ARBA" id="ARBA00022833"/>
    </source>
</evidence>
<keyword evidence="7 8" id="KW-0862">Zinc</keyword>
<dbReference type="Pfam" id="PF04032">
    <property type="entry name" value="Rpr2"/>
    <property type="match status" value="1"/>
</dbReference>
<evidence type="ECO:0000256" key="4">
    <source>
        <dbReference type="ARBA" id="ARBA00022723"/>
    </source>
</evidence>